<reference evidence="1 2" key="1">
    <citation type="journal article" date="2018" name="Sci. Rep.">
        <title>Comparative analysis of the Pocillopora damicornis genome highlights role of immune system in coral evolution.</title>
        <authorList>
            <person name="Cunning R."/>
            <person name="Bay R.A."/>
            <person name="Gillette P."/>
            <person name="Baker A.C."/>
            <person name="Traylor-Knowles N."/>
        </authorList>
    </citation>
    <scope>NUCLEOTIDE SEQUENCE [LARGE SCALE GENOMIC DNA]</scope>
    <source>
        <strain evidence="1">RSMAS</strain>
        <tissue evidence="1">Whole animal</tissue>
    </source>
</reference>
<dbReference type="AlphaFoldDB" id="A0A3M6UKS8"/>
<evidence type="ECO:0000313" key="2">
    <source>
        <dbReference type="Proteomes" id="UP000275408"/>
    </source>
</evidence>
<organism evidence="1 2">
    <name type="scientific">Pocillopora damicornis</name>
    <name type="common">Cauliflower coral</name>
    <name type="synonym">Millepora damicornis</name>
    <dbReference type="NCBI Taxonomy" id="46731"/>
    <lineage>
        <taxon>Eukaryota</taxon>
        <taxon>Metazoa</taxon>
        <taxon>Cnidaria</taxon>
        <taxon>Anthozoa</taxon>
        <taxon>Hexacorallia</taxon>
        <taxon>Scleractinia</taxon>
        <taxon>Astrocoeniina</taxon>
        <taxon>Pocilloporidae</taxon>
        <taxon>Pocillopora</taxon>
    </lineage>
</organism>
<dbReference type="Proteomes" id="UP000275408">
    <property type="component" value="Unassembled WGS sequence"/>
</dbReference>
<gene>
    <name evidence="1" type="ORF">pdam_00013654</name>
</gene>
<proteinExistence type="predicted"/>
<keyword evidence="2" id="KW-1185">Reference proteome</keyword>
<dbReference type="EMBL" id="RCHS01001299">
    <property type="protein sequence ID" value="RMX54222.1"/>
    <property type="molecule type" value="Genomic_DNA"/>
</dbReference>
<name>A0A3M6UKS8_POCDA</name>
<sequence length="354" mass="40843">MGIFQTSYRKARDKLLTKAKKSGSDNDWLNYRHAKNNVNNLIRQTKQAYFKSKFSENRQDSRKLWNLIKFLSGSDNHDCGLQRLVDNDGTTSNKVEIAETLNSFFLKQQNNLNPQSELKNDLRCQPEQAPSPTLYQVSGTLNLPQISKERVVDLLLSVPLHKATGDDDDLSQRSAANTMVTNAAKTKCLVVTRKRLTNKIVASSLNLHLGNSNIEQVDSQKLLRLTIDRHLSFNIHVEELSLLRKIRRFLPNEQRILYYNAVIKQLMLYESTVWSSCSSDKIMRVFKLQKRAARVILEADTRSNSVKLFKKLEWLLFLRSRPSHMYDILKFNADLHTRTGRYSKLILACPPFQS</sequence>
<comment type="caution">
    <text evidence="1">The sequence shown here is derived from an EMBL/GenBank/DDBJ whole genome shotgun (WGS) entry which is preliminary data.</text>
</comment>
<accession>A0A3M6UKS8</accession>
<protein>
    <submittedName>
        <fullName evidence="1">Uncharacterized protein</fullName>
    </submittedName>
</protein>
<evidence type="ECO:0000313" key="1">
    <source>
        <dbReference type="EMBL" id="RMX54222.1"/>
    </source>
</evidence>